<keyword evidence="2" id="KW-0677">Repeat</keyword>
<sequence>MIHQKSSYKNLNKSLSQMLLESLGNVNRAVQFCYVSQAPSLMPDIEADETEQDLEARIRASLKKTAKDNTTIEGKLYIVSQLDTPRDVLCCKYNEEFDYLAAGGSDGIIRVYNSNTMEESFTLTDKDVKNNRAPVTCIKHRPLSKTYPITNCFTGTYANGCVKCWSYNFNQCLYTIREKRQTFGITYHPRFPKFVTFGDDLKICFYDEESRMQERVLTASDNPDKHDGHMSRVFAACFHPKNNYELITGGWDDTVQFWDLRQPYAIRHLVGVHIAGEGLDISASGKDIITAAFQKTDQFALWDYASGRCISVIEPDIYSCKLYCGKFVTKDFVVTGGTDPNMVRAVDLQTTGTAASINFLPGAVYSIDAGPIRKKDGKEHINKDISSRNKSDASVIPRIAFVSARRLYQIEFY</sequence>
<proteinExistence type="predicted"/>
<protein>
    <submittedName>
        <fullName evidence="4">Uncharacterized protein</fullName>
    </submittedName>
</protein>
<evidence type="ECO:0000313" key="5">
    <source>
        <dbReference type="Proteomes" id="UP000410492"/>
    </source>
</evidence>
<gene>
    <name evidence="4" type="ORF">CALMAC_LOCUS13388</name>
</gene>
<dbReference type="Gene3D" id="2.130.10.10">
    <property type="entry name" value="YVTN repeat-like/Quinoprotein amine dehydrogenase"/>
    <property type="match status" value="2"/>
</dbReference>
<evidence type="ECO:0000256" key="1">
    <source>
        <dbReference type="ARBA" id="ARBA00022574"/>
    </source>
</evidence>
<evidence type="ECO:0000256" key="2">
    <source>
        <dbReference type="ARBA" id="ARBA00022737"/>
    </source>
</evidence>
<dbReference type="PROSITE" id="PS50294">
    <property type="entry name" value="WD_REPEATS_REGION"/>
    <property type="match status" value="1"/>
</dbReference>
<dbReference type="SMART" id="SM00320">
    <property type="entry name" value="WD40"/>
    <property type="match status" value="3"/>
</dbReference>
<keyword evidence="5" id="KW-1185">Reference proteome</keyword>
<dbReference type="Proteomes" id="UP000410492">
    <property type="component" value="Unassembled WGS sequence"/>
</dbReference>
<dbReference type="Pfam" id="PF00400">
    <property type="entry name" value="WD40"/>
    <property type="match status" value="2"/>
</dbReference>
<feature type="repeat" description="WD" evidence="3">
    <location>
        <begin position="226"/>
        <end position="268"/>
    </location>
</feature>
<name>A0A653D0K4_CALMS</name>
<accession>A0A653D0K4</accession>
<organism evidence="4 5">
    <name type="scientific">Callosobruchus maculatus</name>
    <name type="common">Southern cowpea weevil</name>
    <name type="synonym">Pulse bruchid</name>
    <dbReference type="NCBI Taxonomy" id="64391"/>
    <lineage>
        <taxon>Eukaryota</taxon>
        <taxon>Metazoa</taxon>
        <taxon>Ecdysozoa</taxon>
        <taxon>Arthropoda</taxon>
        <taxon>Hexapoda</taxon>
        <taxon>Insecta</taxon>
        <taxon>Pterygota</taxon>
        <taxon>Neoptera</taxon>
        <taxon>Endopterygota</taxon>
        <taxon>Coleoptera</taxon>
        <taxon>Polyphaga</taxon>
        <taxon>Cucujiformia</taxon>
        <taxon>Chrysomeloidea</taxon>
        <taxon>Chrysomelidae</taxon>
        <taxon>Bruchinae</taxon>
        <taxon>Bruchini</taxon>
        <taxon>Callosobruchus</taxon>
    </lineage>
</organism>
<dbReference type="SUPFAM" id="SSF50978">
    <property type="entry name" value="WD40 repeat-like"/>
    <property type="match status" value="1"/>
</dbReference>
<keyword evidence="1 3" id="KW-0853">WD repeat</keyword>
<dbReference type="PROSITE" id="PS50082">
    <property type="entry name" value="WD_REPEATS_2"/>
    <property type="match status" value="1"/>
</dbReference>
<dbReference type="PANTHER" id="PTHR47822:SF2">
    <property type="entry name" value="F-BOX AND WD-40 DOMAIN PROTEIN 7"/>
    <property type="match status" value="1"/>
</dbReference>
<dbReference type="PROSITE" id="PS00678">
    <property type="entry name" value="WD_REPEATS_1"/>
    <property type="match status" value="1"/>
</dbReference>
<dbReference type="InterPro" id="IPR015943">
    <property type="entry name" value="WD40/YVTN_repeat-like_dom_sf"/>
</dbReference>
<dbReference type="InterPro" id="IPR001680">
    <property type="entry name" value="WD40_rpt"/>
</dbReference>
<reference evidence="4 5" key="1">
    <citation type="submission" date="2019-01" db="EMBL/GenBank/DDBJ databases">
        <authorList>
            <person name="Sayadi A."/>
        </authorList>
    </citation>
    <scope>NUCLEOTIDE SEQUENCE [LARGE SCALE GENOMIC DNA]</scope>
</reference>
<dbReference type="OrthoDB" id="10251741at2759"/>
<evidence type="ECO:0000256" key="3">
    <source>
        <dbReference type="PROSITE-ProRule" id="PRU00221"/>
    </source>
</evidence>
<dbReference type="EMBL" id="CAACVG010009597">
    <property type="protein sequence ID" value="VEN53658.1"/>
    <property type="molecule type" value="Genomic_DNA"/>
</dbReference>
<dbReference type="InterPro" id="IPR019775">
    <property type="entry name" value="WD40_repeat_CS"/>
</dbReference>
<dbReference type="AlphaFoldDB" id="A0A653D0K4"/>
<evidence type="ECO:0000313" key="4">
    <source>
        <dbReference type="EMBL" id="VEN53658.1"/>
    </source>
</evidence>
<dbReference type="InterPro" id="IPR036322">
    <property type="entry name" value="WD40_repeat_dom_sf"/>
</dbReference>
<dbReference type="PANTHER" id="PTHR47822">
    <property type="entry name" value="CARBOHYDRATE BINDING DOMAIN CONTAINING PROTEIN"/>
    <property type="match status" value="1"/>
</dbReference>